<dbReference type="InterPro" id="IPR000713">
    <property type="entry name" value="Mur_ligase_N"/>
</dbReference>
<evidence type="ECO:0000256" key="8">
    <source>
        <dbReference type="ARBA" id="ARBA00022840"/>
    </source>
</evidence>
<dbReference type="Pfam" id="PF01225">
    <property type="entry name" value="Mur_ligase"/>
    <property type="match status" value="1"/>
</dbReference>
<evidence type="ECO:0000256" key="11">
    <source>
        <dbReference type="ARBA" id="ARBA00023306"/>
    </source>
</evidence>
<evidence type="ECO:0000256" key="7">
    <source>
        <dbReference type="ARBA" id="ARBA00022741"/>
    </source>
</evidence>
<dbReference type="InterPro" id="IPR004101">
    <property type="entry name" value="Mur_ligase_C"/>
</dbReference>
<dbReference type="Pfam" id="PF08245">
    <property type="entry name" value="Mur_ligase_M"/>
    <property type="match status" value="1"/>
</dbReference>
<keyword evidence="11 14" id="KW-0131">Cell cycle</keyword>
<dbReference type="RefSeq" id="WP_077449522.1">
    <property type="nucleotide sequence ID" value="NZ_FUGD01000128.1"/>
</dbReference>
<dbReference type="PANTHER" id="PTHR43445">
    <property type="entry name" value="UDP-N-ACETYLMURAMATE--L-ALANINE LIGASE-RELATED"/>
    <property type="match status" value="1"/>
</dbReference>
<evidence type="ECO:0000256" key="13">
    <source>
        <dbReference type="ARBA" id="ARBA00047833"/>
    </source>
</evidence>
<evidence type="ECO:0000256" key="3">
    <source>
        <dbReference type="ARBA" id="ARBA00012211"/>
    </source>
</evidence>
<evidence type="ECO:0000256" key="10">
    <source>
        <dbReference type="ARBA" id="ARBA00022984"/>
    </source>
</evidence>
<evidence type="ECO:0000256" key="2">
    <source>
        <dbReference type="ARBA" id="ARBA00004752"/>
    </source>
</evidence>
<dbReference type="InterPro" id="IPR005758">
    <property type="entry name" value="UDP-N-AcMur_Ala_ligase_MurC"/>
</dbReference>
<keyword evidence="4 14" id="KW-0963">Cytoplasm</keyword>
<feature type="binding site" evidence="14">
    <location>
        <begin position="126"/>
        <end position="132"/>
    </location>
    <ligand>
        <name>ATP</name>
        <dbReference type="ChEBI" id="CHEBI:30616"/>
    </ligand>
</feature>
<dbReference type="SUPFAM" id="SSF53244">
    <property type="entry name" value="MurD-like peptide ligases, peptide-binding domain"/>
    <property type="match status" value="1"/>
</dbReference>
<gene>
    <name evidence="14 18" type="primary">murC</name>
    <name evidence="18" type="ORF">A1019T_02149</name>
</gene>
<feature type="domain" description="Mur ligase C-terminal" evidence="16">
    <location>
        <begin position="327"/>
        <end position="460"/>
    </location>
</feature>
<protein>
    <recommendedName>
        <fullName evidence="3 14">UDP-N-acetylmuramate--L-alanine ligase</fullName>
        <ecNumber evidence="3 14">6.3.2.8</ecNumber>
    </recommendedName>
    <alternativeName>
        <fullName evidence="14">UDP-N-acetylmuramoyl-L-alanine synthetase</fullName>
    </alternativeName>
</protein>
<comment type="function">
    <text evidence="14">Cell wall formation.</text>
</comment>
<evidence type="ECO:0000256" key="1">
    <source>
        <dbReference type="ARBA" id="ARBA00004496"/>
    </source>
</evidence>
<reference evidence="19" key="1">
    <citation type="submission" date="2017-02" db="EMBL/GenBank/DDBJ databases">
        <authorList>
            <person name="Mornico D."/>
        </authorList>
    </citation>
    <scope>NUCLEOTIDE SEQUENCE [LARGE SCALE GENOMIC DNA]</scope>
</reference>
<evidence type="ECO:0000313" key="19">
    <source>
        <dbReference type="Proteomes" id="UP000188169"/>
    </source>
</evidence>
<dbReference type="NCBIfam" id="TIGR01082">
    <property type="entry name" value="murC"/>
    <property type="match status" value="1"/>
</dbReference>
<feature type="domain" description="Mur ligase N-terminal catalytic" evidence="15">
    <location>
        <begin position="22"/>
        <end position="119"/>
    </location>
</feature>
<dbReference type="Gene3D" id="3.90.190.20">
    <property type="entry name" value="Mur ligase, C-terminal domain"/>
    <property type="match status" value="1"/>
</dbReference>
<dbReference type="GO" id="GO:0051301">
    <property type="term" value="P:cell division"/>
    <property type="evidence" value="ECO:0007669"/>
    <property type="project" value="UniProtKB-KW"/>
</dbReference>
<dbReference type="InterPro" id="IPR036615">
    <property type="entry name" value="Mur_ligase_C_dom_sf"/>
</dbReference>
<evidence type="ECO:0000256" key="6">
    <source>
        <dbReference type="ARBA" id="ARBA00022618"/>
    </source>
</evidence>
<feature type="domain" description="Mur ligase central" evidence="17">
    <location>
        <begin position="124"/>
        <end position="304"/>
    </location>
</feature>
<dbReference type="FunFam" id="3.40.1190.10:FF:000001">
    <property type="entry name" value="UDP-N-acetylmuramate--L-alanine ligase"/>
    <property type="match status" value="1"/>
</dbReference>
<dbReference type="GO" id="GO:0071555">
    <property type="term" value="P:cell wall organization"/>
    <property type="evidence" value="ECO:0007669"/>
    <property type="project" value="UniProtKB-KW"/>
</dbReference>
<dbReference type="AlphaFoldDB" id="A0A1R4EID0"/>
<evidence type="ECO:0000313" key="18">
    <source>
        <dbReference type="EMBL" id="SJM38159.1"/>
    </source>
</evidence>
<evidence type="ECO:0000256" key="9">
    <source>
        <dbReference type="ARBA" id="ARBA00022960"/>
    </source>
</evidence>
<evidence type="ECO:0000259" key="15">
    <source>
        <dbReference type="Pfam" id="PF01225"/>
    </source>
</evidence>
<proteinExistence type="inferred from homology"/>
<keyword evidence="9 14" id="KW-0133">Cell shape</keyword>
<keyword evidence="5 14" id="KW-0436">Ligase</keyword>
<dbReference type="HAMAP" id="MF_00046">
    <property type="entry name" value="MurC"/>
    <property type="match status" value="1"/>
</dbReference>
<dbReference type="PANTHER" id="PTHR43445:SF3">
    <property type="entry name" value="UDP-N-ACETYLMURAMATE--L-ALANINE LIGASE"/>
    <property type="match status" value="1"/>
</dbReference>
<evidence type="ECO:0000256" key="12">
    <source>
        <dbReference type="ARBA" id="ARBA00023316"/>
    </source>
</evidence>
<comment type="similarity">
    <text evidence="14">Belongs to the MurCDEF family.</text>
</comment>
<comment type="subcellular location">
    <subcellularLocation>
        <location evidence="1 14">Cytoplasm</location>
    </subcellularLocation>
</comment>
<dbReference type="Pfam" id="PF02875">
    <property type="entry name" value="Mur_ligase_C"/>
    <property type="match status" value="1"/>
</dbReference>
<dbReference type="UniPathway" id="UPA00219"/>
<comment type="catalytic activity">
    <reaction evidence="13 14">
        <text>UDP-N-acetyl-alpha-D-muramate + L-alanine + ATP = UDP-N-acetyl-alpha-D-muramoyl-L-alanine + ADP + phosphate + H(+)</text>
        <dbReference type="Rhea" id="RHEA:23372"/>
        <dbReference type="ChEBI" id="CHEBI:15378"/>
        <dbReference type="ChEBI" id="CHEBI:30616"/>
        <dbReference type="ChEBI" id="CHEBI:43474"/>
        <dbReference type="ChEBI" id="CHEBI:57972"/>
        <dbReference type="ChEBI" id="CHEBI:70757"/>
        <dbReference type="ChEBI" id="CHEBI:83898"/>
        <dbReference type="ChEBI" id="CHEBI:456216"/>
        <dbReference type="EC" id="6.3.2.8"/>
    </reaction>
</comment>
<keyword evidence="7 14" id="KW-0547">Nucleotide-binding</keyword>
<dbReference type="SUPFAM" id="SSF51984">
    <property type="entry name" value="MurCD N-terminal domain"/>
    <property type="match status" value="1"/>
</dbReference>
<keyword evidence="12 14" id="KW-0961">Cell wall biogenesis/degradation</keyword>
<accession>A0A1R4EID0</accession>
<sequence length="476" mass="52254">MSKTHLRKRLIEIPEMRRIKCIHFIGIGGAGMCGIAEVMKNQGYEVSGSDIKESAVTKRLQSLGIHVFIGHDSKNIANADVIVVSSAIDRENPEIQAALKAQLPVVRRADMLGELMRYRHGIAVAGAHGKTTTTSLLTMMMTEAGLDPTYVIGGKLNASGKNASLGESRYLIAEADESDASFLTLHPMAAIVTNIDQDHMETYGNSFDKLKAAYIQFLQNMPFYGLAVVCGDDKELYAMIDDIGRPVLTFGFEPHNNVQATDVRVEGTKTHFTVLRKDHEPLQLTLNIPGQHNVLNALAAITMATDEGVDNEAIKRALAKFAGVGRRFEQQACVKKDDGDVLLIDDYGHHPVEVAATIKAARESYPERRLVMLFQPHRYSRTRDCYDDFVAVLSQVDELMLLDVYSAGETPIVGADTKSLARSIRLRGEVEPMIVDKDELAPAMQRVLKAGDMLITQGAGNVGQLCQELAANDLYI</sequence>
<dbReference type="GO" id="GO:0005737">
    <property type="term" value="C:cytoplasm"/>
    <property type="evidence" value="ECO:0007669"/>
    <property type="project" value="UniProtKB-SubCell"/>
</dbReference>
<name>A0A1R4EID0_9GAMM</name>
<dbReference type="InterPro" id="IPR036565">
    <property type="entry name" value="Mur-like_cat_sf"/>
</dbReference>
<dbReference type="GO" id="GO:0008763">
    <property type="term" value="F:UDP-N-acetylmuramate-L-alanine ligase activity"/>
    <property type="evidence" value="ECO:0007669"/>
    <property type="project" value="UniProtKB-UniRule"/>
</dbReference>
<dbReference type="STRING" id="1945520.A1019T_02149"/>
<evidence type="ECO:0000259" key="17">
    <source>
        <dbReference type="Pfam" id="PF08245"/>
    </source>
</evidence>
<dbReference type="GO" id="GO:0009252">
    <property type="term" value="P:peptidoglycan biosynthetic process"/>
    <property type="evidence" value="ECO:0007669"/>
    <property type="project" value="UniProtKB-UniRule"/>
</dbReference>
<dbReference type="OrthoDB" id="9804126at2"/>
<dbReference type="GO" id="GO:0005524">
    <property type="term" value="F:ATP binding"/>
    <property type="evidence" value="ECO:0007669"/>
    <property type="project" value="UniProtKB-UniRule"/>
</dbReference>
<evidence type="ECO:0000259" key="16">
    <source>
        <dbReference type="Pfam" id="PF02875"/>
    </source>
</evidence>
<keyword evidence="10 14" id="KW-0573">Peptidoglycan synthesis</keyword>
<evidence type="ECO:0000256" key="5">
    <source>
        <dbReference type="ARBA" id="ARBA00022598"/>
    </source>
</evidence>
<organism evidence="18 19">
    <name type="scientific">Psychrobacter pasteurii</name>
    <dbReference type="NCBI Taxonomy" id="1945520"/>
    <lineage>
        <taxon>Bacteria</taxon>
        <taxon>Pseudomonadati</taxon>
        <taxon>Pseudomonadota</taxon>
        <taxon>Gammaproteobacteria</taxon>
        <taxon>Moraxellales</taxon>
        <taxon>Moraxellaceae</taxon>
        <taxon>Psychrobacter</taxon>
    </lineage>
</organism>
<dbReference type="Gene3D" id="3.40.1190.10">
    <property type="entry name" value="Mur-like, catalytic domain"/>
    <property type="match status" value="1"/>
</dbReference>
<dbReference type="InterPro" id="IPR050061">
    <property type="entry name" value="MurCDEF_pg_biosynth"/>
</dbReference>
<dbReference type="EMBL" id="FUGD01000128">
    <property type="protein sequence ID" value="SJM38159.1"/>
    <property type="molecule type" value="Genomic_DNA"/>
</dbReference>
<dbReference type="SUPFAM" id="SSF53623">
    <property type="entry name" value="MurD-like peptide ligases, catalytic domain"/>
    <property type="match status" value="1"/>
</dbReference>
<evidence type="ECO:0000256" key="4">
    <source>
        <dbReference type="ARBA" id="ARBA00022490"/>
    </source>
</evidence>
<dbReference type="EC" id="6.3.2.8" evidence="3 14"/>
<evidence type="ECO:0000256" key="14">
    <source>
        <dbReference type="HAMAP-Rule" id="MF_00046"/>
    </source>
</evidence>
<dbReference type="GO" id="GO:0008360">
    <property type="term" value="P:regulation of cell shape"/>
    <property type="evidence" value="ECO:0007669"/>
    <property type="project" value="UniProtKB-KW"/>
</dbReference>
<dbReference type="Proteomes" id="UP000188169">
    <property type="component" value="Unassembled WGS sequence"/>
</dbReference>
<keyword evidence="19" id="KW-1185">Reference proteome</keyword>
<dbReference type="InterPro" id="IPR013221">
    <property type="entry name" value="Mur_ligase_cen"/>
</dbReference>
<comment type="pathway">
    <text evidence="2 14">Cell wall biogenesis; peptidoglycan biosynthesis.</text>
</comment>
<keyword evidence="8 14" id="KW-0067">ATP-binding</keyword>
<dbReference type="Gene3D" id="3.40.50.720">
    <property type="entry name" value="NAD(P)-binding Rossmann-like Domain"/>
    <property type="match status" value="1"/>
</dbReference>
<keyword evidence="6 14" id="KW-0132">Cell division</keyword>